<reference evidence="2" key="1">
    <citation type="submission" date="2014-01" db="EMBL/GenBank/DDBJ databases">
        <authorList>
            <person name="Brown-Elliot B."/>
            <person name="Wallace R."/>
            <person name="Lenaerts A."/>
            <person name="Ordway D."/>
            <person name="DeGroote M.A."/>
            <person name="Parker T."/>
            <person name="Sizemore C."/>
            <person name="Tallon L.J."/>
            <person name="Sadzewicz L.K."/>
            <person name="Sengamalay N."/>
            <person name="Fraser C.M."/>
            <person name="Hine E."/>
            <person name="Shefchek K.A."/>
            <person name="Das S.P."/>
            <person name="Tettelin H."/>
        </authorList>
    </citation>
    <scope>NUCLEOTIDE SEQUENCE [LARGE SCALE GENOMIC DNA]</scope>
    <source>
        <strain evidence="2">4042</strain>
    </source>
</reference>
<comment type="caution">
    <text evidence="2">The sequence shown here is derived from an EMBL/GenBank/DDBJ whole genome shotgun (WGS) entry which is preliminary data.</text>
</comment>
<feature type="compositionally biased region" description="Basic residues" evidence="1">
    <location>
        <begin position="78"/>
        <end position="87"/>
    </location>
</feature>
<evidence type="ECO:0000313" key="2">
    <source>
        <dbReference type="EMBL" id="EUA16048.1"/>
    </source>
</evidence>
<sequence>MAALAGLTPERLTQPVIDAQRKALAAAITRHRPGSHGVKALSAALFGAQTTLFHLGVIDTAPAKPTRTARPSAPPSGRRSRHGWRPR</sequence>
<dbReference type="EMBL" id="JAOB01000080">
    <property type="protein sequence ID" value="EUA16048.1"/>
    <property type="molecule type" value="Genomic_DNA"/>
</dbReference>
<gene>
    <name evidence="2" type="ORF">I553_1023</name>
</gene>
<dbReference type="AlphaFoldDB" id="X7ZB94"/>
<feature type="region of interest" description="Disordered" evidence="1">
    <location>
        <begin position="59"/>
        <end position="87"/>
    </location>
</feature>
<dbReference type="PATRIC" id="fig|1299334.3.peg.8288"/>
<accession>X7ZB94</accession>
<organism evidence="2">
    <name type="scientific">Mycobacterium xenopi 4042</name>
    <dbReference type="NCBI Taxonomy" id="1299334"/>
    <lineage>
        <taxon>Bacteria</taxon>
        <taxon>Bacillati</taxon>
        <taxon>Actinomycetota</taxon>
        <taxon>Actinomycetes</taxon>
        <taxon>Mycobacteriales</taxon>
        <taxon>Mycobacteriaceae</taxon>
        <taxon>Mycobacterium</taxon>
    </lineage>
</organism>
<feature type="compositionally biased region" description="Low complexity" evidence="1">
    <location>
        <begin position="68"/>
        <end position="77"/>
    </location>
</feature>
<proteinExistence type="predicted"/>
<evidence type="ECO:0000256" key="1">
    <source>
        <dbReference type="SAM" id="MobiDB-lite"/>
    </source>
</evidence>
<name>X7ZB94_MYCXE</name>
<protein>
    <submittedName>
        <fullName evidence="2">Integrase family domain protein</fullName>
    </submittedName>
</protein>